<protein>
    <recommendedName>
        <fullName evidence="1">SprT-like domain-containing protein</fullName>
    </recommendedName>
</protein>
<dbReference type="AlphaFoldDB" id="A0A974DXD5"/>
<sequence length="102" mass="11944">MDTFSRSYSEPKDPKHVVDPYWEIINPKPDIQALFEEFNILFFYGCLPPIDLKWTNRVSKKAGYFAHYQITGKNEIRLNKPILNLRPRKDTVQVSASICNIL</sequence>
<accession>A0A974DXD5</accession>
<dbReference type="Pfam" id="PF10263">
    <property type="entry name" value="SprT-like"/>
    <property type="match status" value="1"/>
</dbReference>
<dbReference type="GO" id="GO:0006974">
    <property type="term" value="P:DNA damage response"/>
    <property type="evidence" value="ECO:0007669"/>
    <property type="project" value="InterPro"/>
</dbReference>
<organism evidence="2 3">
    <name type="scientific">Xenopus laevis</name>
    <name type="common">African clawed frog</name>
    <dbReference type="NCBI Taxonomy" id="8355"/>
    <lineage>
        <taxon>Eukaryota</taxon>
        <taxon>Metazoa</taxon>
        <taxon>Chordata</taxon>
        <taxon>Craniata</taxon>
        <taxon>Vertebrata</taxon>
        <taxon>Euteleostomi</taxon>
        <taxon>Amphibia</taxon>
        <taxon>Batrachia</taxon>
        <taxon>Anura</taxon>
        <taxon>Pipoidea</taxon>
        <taxon>Pipidae</taxon>
        <taxon>Xenopodinae</taxon>
        <taxon>Xenopus</taxon>
        <taxon>Xenopus</taxon>
    </lineage>
</organism>
<dbReference type="OMA" id="CYPFFNE"/>
<evidence type="ECO:0000259" key="1">
    <source>
        <dbReference type="Pfam" id="PF10263"/>
    </source>
</evidence>
<dbReference type="GO" id="GO:0003697">
    <property type="term" value="F:single-stranded DNA binding"/>
    <property type="evidence" value="ECO:0007669"/>
    <property type="project" value="InterPro"/>
</dbReference>
<reference evidence="3" key="1">
    <citation type="journal article" date="2016" name="Nature">
        <title>Genome evolution in the allotetraploid frog Xenopus laevis.</title>
        <authorList>
            <person name="Session A.M."/>
            <person name="Uno Y."/>
            <person name="Kwon T."/>
            <person name="Chapman J.A."/>
            <person name="Toyoda A."/>
            <person name="Takahashi S."/>
            <person name="Fukui A."/>
            <person name="Hikosaka A."/>
            <person name="Suzuki A."/>
            <person name="Kondo M."/>
            <person name="van Heeringen S.J."/>
            <person name="Quigley I."/>
            <person name="Heinz S."/>
            <person name="Ogino H."/>
            <person name="Ochi H."/>
            <person name="Hellsten U."/>
            <person name="Lyons J.B."/>
            <person name="Simakov O."/>
            <person name="Putnam N."/>
            <person name="Stites J."/>
            <person name="Kuroki Y."/>
            <person name="Tanaka T."/>
            <person name="Michiue T."/>
            <person name="Watanabe M."/>
            <person name="Bogdanovic O."/>
            <person name="Lister R."/>
            <person name="Georgiou G."/>
            <person name="Paranjpe S.S."/>
            <person name="van Kruijsbergen I."/>
            <person name="Shu S."/>
            <person name="Carlson J."/>
            <person name="Kinoshita T."/>
            <person name="Ohta Y."/>
            <person name="Mawaribuchi S."/>
            <person name="Jenkins J."/>
            <person name="Grimwood J."/>
            <person name="Schmutz J."/>
            <person name="Mitros T."/>
            <person name="Mozaffari S.V."/>
            <person name="Suzuki Y."/>
            <person name="Haramoto Y."/>
            <person name="Yamamoto T.S."/>
            <person name="Takagi C."/>
            <person name="Heald R."/>
            <person name="Miller K."/>
            <person name="Haudenschild C."/>
            <person name="Kitzman J."/>
            <person name="Nakayama T."/>
            <person name="Izutsu Y."/>
            <person name="Robert J."/>
            <person name="Fortriede J."/>
            <person name="Burns K."/>
            <person name="Lotay V."/>
            <person name="Karimi K."/>
            <person name="Yasuoka Y."/>
            <person name="Dichmann D.S."/>
            <person name="Flajnik M.F."/>
            <person name="Houston D.W."/>
            <person name="Shendure J."/>
            <person name="DuPasquier L."/>
            <person name="Vize P.D."/>
            <person name="Zorn A.M."/>
            <person name="Ito M."/>
            <person name="Marcotte E.M."/>
            <person name="Wallingford J.B."/>
            <person name="Ito Y."/>
            <person name="Asashima M."/>
            <person name="Ueno N."/>
            <person name="Matsuda Y."/>
            <person name="Veenstra G.J."/>
            <person name="Fujiyama A."/>
            <person name="Harland R.M."/>
            <person name="Taira M."/>
            <person name="Rokhsar D.S."/>
        </authorList>
    </citation>
    <scope>NUCLEOTIDE SEQUENCE [LARGE SCALE GENOMIC DNA]</scope>
    <source>
        <strain evidence="3">J</strain>
    </source>
</reference>
<feature type="domain" description="SprT-like" evidence="1">
    <location>
        <begin position="31"/>
        <end position="94"/>
    </location>
</feature>
<dbReference type="PANTHER" id="PTHR21220:SF6">
    <property type="entry name" value="SPRT-LIKE DOMAIN-CONTAINING PROTEIN SPARTAN ISOFORM X1"/>
    <property type="match status" value="1"/>
</dbReference>
<name>A0A974DXD5_XENLA</name>
<dbReference type="PANTHER" id="PTHR21220">
    <property type="entry name" value="DNA-DEPENDENT METALLOPROTEASE SPRTN"/>
    <property type="match status" value="1"/>
</dbReference>
<dbReference type="GO" id="GO:0031593">
    <property type="term" value="F:polyubiquitin modification-dependent protein binding"/>
    <property type="evidence" value="ECO:0007669"/>
    <property type="project" value="TreeGrafter"/>
</dbReference>
<dbReference type="GO" id="GO:0005634">
    <property type="term" value="C:nucleus"/>
    <property type="evidence" value="ECO:0007669"/>
    <property type="project" value="TreeGrafter"/>
</dbReference>
<evidence type="ECO:0000313" key="3">
    <source>
        <dbReference type="Proteomes" id="UP000694892"/>
    </source>
</evidence>
<gene>
    <name evidence="2" type="ORF">XELAEV_18005738mg</name>
</gene>
<dbReference type="InterPro" id="IPR006640">
    <property type="entry name" value="SprT-like_domain"/>
</dbReference>
<dbReference type="EMBL" id="CM004466">
    <property type="protein sequence ID" value="OCT99954.1"/>
    <property type="molecule type" value="Genomic_DNA"/>
</dbReference>
<evidence type="ECO:0000313" key="2">
    <source>
        <dbReference type="EMBL" id="OCT99954.1"/>
    </source>
</evidence>
<dbReference type="InterPro" id="IPR044245">
    <property type="entry name" value="Spartan"/>
</dbReference>
<proteinExistence type="predicted"/>
<dbReference type="GO" id="GO:0004222">
    <property type="term" value="F:metalloendopeptidase activity"/>
    <property type="evidence" value="ECO:0007669"/>
    <property type="project" value="InterPro"/>
</dbReference>
<dbReference type="Proteomes" id="UP000694892">
    <property type="component" value="Chromosome 1L"/>
</dbReference>